<feature type="repeat" description="ANK" evidence="3">
    <location>
        <begin position="923"/>
        <end position="955"/>
    </location>
</feature>
<protein>
    <recommendedName>
        <fullName evidence="4">NACHT domain-containing protein</fullName>
    </recommendedName>
</protein>
<evidence type="ECO:0000313" key="5">
    <source>
        <dbReference type="EMBL" id="GAB1314273.1"/>
    </source>
</evidence>
<dbReference type="SUPFAM" id="SSF48403">
    <property type="entry name" value="Ankyrin repeat"/>
    <property type="match status" value="2"/>
</dbReference>
<proteinExistence type="predicted"/>
<reference evidence="5 6" key="1">
    <citation type="submission" date="2024-09" db="EMBL/GenBank/DDBJ databases">
        <title>Itraconazole resistance in Madurella fahalii resulting from another homologue of gene encoding cytochrome P450 14-alpha sterol demethylase (CYP51).</title>
        <authorList>
            <person name="Yoshioka I."/>
            <person name="Fahal A.H."/>
            <person name="Kaneko S."/>
            <person name="Yaguchi T."/>
        </authorList>
    </citation>
    <scope>NUCLEOTIDE SEQUENCE [LARGE SCALE GENOMIC DNA]</scope>
    <source>
        <strain evidence="5 6">IFM 68171</strain>
    </source>
</reference>
<feature type="repeat" description="ANK" evidence="3">
    <location>
        <begin position="1058"/>
        <end position="1085"/>
    </location>
</feature>
<keyword evidence="6" id="KW-1185">Reference proteome</keyword>
<keyword evidence="2 3" id="KW-0040">ANK repeat</keyword>
<evidence type="ECO:0000313" key="6">
    <source>
        <dbReference type="Proteomes" id="UP001628179"/>
    </source>
</evidence>
<dbReference type="InterPro" id="IPR056884">
    <property type="entry name" value="NPHP3-like_N"/>
</dbReference>
<dbReference type="PANTHER" id="PTHR24126">
    <property type="entry name" value="ANKYRIN REPEAT, PH AND SEC7 DOMAIN CONTAINING PROTEIN SECG-RELATED"/>
    <property type="match status" value="1"/>
</dbReference>
<comment type="caution">
    <text evidence="5">The sequence shown here is derived from an EMBL/GenBank/DDBJ whole genome shotgun (WGS) entry which is preliminary data.</text>
</comment>
<feature type="repeat" description="ANK" evidence="3">
    <location>
        <begin position="725"/>
        <end position="757"/>
    </location>
</feature>
<dbReference type="SMART" id="SM00248">
    <property type="entry name" value="ANK"/>
    <property type="match status" value="13"/>
</dbReference>
<organism evidence="5 6">
    <name type="scientific">Madurella fahalii</name>
    <dbReference type="NCBI Taxonomy" id="1157608"/>
    <lineage>
        <taxon>Eukaryota</taxon>
        <taxon>Fungi</taxon>
        <taxon>Dikarya</taxon>
        <taxon>Ascomycota</taxon>
        <taxon>Pezizomycotina</taxon>
        <taxon>Sordariomycetes</taxon>
        <taxon>Sordariomycetidae</taxon>
        <taxon>Sordariales</taxon>
        <taxon>Sordariales incertae sedis</taxon>
        <taxon>Madurella</taxon>
    </lineage>
</organism>
<evidence type="ECO:0000259" key="4">
    <source>
        <dbReference type="PROSITE" id="PS50837"/>
    </source>
</evidence>
<feature type="repeat" description="ANK" evidence="3">
    <location>
        <begin position="989"/>
        <end position="1021"/>
    </location>
</feature>
<dbReference type="Pfam" id="PF13637">
    <property type="entry name" value="Ank_4"/>
    <property type="match status" value="1"/>
</dbReference>
<dbReference type="PROSITE" id="PS50088">
    <property type="entry name" value="ANK_REPEAT"/>
    <property type="match status" value="12"/>
</dbReference>
<evidence type="ECO:0000256" key="3">
    <source>
        <dbReference type="PROSITE-ProRule" id="PRU00023"/>
    </source>
</evidence>
<dbReference type="SUPFAM" id="SSF52540">
    <property type="entry name" value="P-loop containing nucleoside triphosphate hydrolases"/>
    <property type="match status" value="1"/>
</dbReference>
<dbReference type="Pfam" id="PF00023">
    <property type="entry name" value="Ank"/>
    <property type="match status" value="1"/>
</dbReference>
<dbReference type="Gene3D" id="3.40.50.300">
    <property type="entry name" value="P-loop containing nucleotide triphosphate hydrolases"/>
    <property type="match status" value="1"/>
</dbReference>
<keyword evidence="1" id="KW-0677">Repeat</keyword>
<feature type="repeat" description="ANK" evidence="3">
    <location>
        <begin position="956"/>
        <end position="988"/>
    </location>
</feature>
<dbReference type="Pfam" id="PF22939">
    <property type="entry name" value="WHD_GPIID"/>
    <property type="match status" value="1"/>
</dbReference>
<evidence type="ECO:0000256" key="1">
    <source>
        <dbReference type="ARBA" id="ARBA00022737"/>
    </source>
</evidence>
<dbReference type="PROSITE" id="PS50837">
    <property type="entry name" value="NACHT"/>
    <property type="match status" value="1"/>
</dbReference>
<feature type="repeat" description="ANK" evidence="3">
    <location>
        <begin position="890"/>
        <end position="922"/>
    </location>
</feature>
<dbReference type="InterPro" id="IPR054471">
    <property type="entry name" value="GPIID_WHD"/>
</dbReference>
<feature type="repeat" description="ANK" evidence="3">
    <location>
        <begin position="791"/>
        <end position="823"/>
    </location>
</feature>
<dbReference type="PANTHER" id="PTHR24126:SF14">
    <property type="entry name" value="ANK_REP_REGION DOMAIN-CONTAINING PROTEIN"/>
    <property type="match status" value="1"/>
</dbReference>
<dbReference type="InterPro" id="IPR007111">
    <property type="entry name" value="NACHT_NTPase"/>
</dbReference>
<feature type="domain" description="NACHT" evidence="4">
    <location>
        <begin position="217"/>
        <end position="370"/>
    </location>
</feature>
<dbReference type="RefSeq" id="XP_070916004.1">
    <property type="nucleotide sequence ID" value="XM_071059903.1"/>
</dbReference>
<feature type="repeat" description="ANK" evidence="3">
    <location>
        <begin position="693"/>
        <end position="725"/>
    </location>
</feature>
<feature type="repeat" description="ANK" evidence="3">
    <location>
        <begin position="758"/>
        <end position="790"/>
    </location>
</feature>
<dbReference type="InterPro" id="IPR027417">
    <property type="entry name" value="P-loop_NTPase"/>
</dbReference>
<dbReference type="PRINTS" id="PR01415">
    <property type="entry name" value="ANKYRIN"/>
</dbReference>
<name>A0ABQ0G929_9PEZI</name>
<dbReference type="Pfam" id="PF12796">
    <property type="entry name" value="Ank_2"/>
    <property type="match status" value="3"/>
</dbReference>
<dbReference type="EMBL" id="BAAFSV010000002">
    <property type="protein sequence ID" value="GAB1314273.1"/>
    <property type="molecule type" value="Genomic_DNA"/>
</dbReference>
<dbReference type="InterPro" id="IPR036770">
    <property type="entry name" value="Ankyrin_rpt-contain_sf"/>
</dbReference>
<feature type="repeat" description="ANK" evidence="3">
    <location>
        <begin position="857"/>
        <end position="889"/>
    </location>
</feature>
<dbReference type="Pfam" id="PF24883">
    <property type="entry name" value="NPHP3_N"/>
    <property type="match status" value="1"/>
</dbReference>
<evidence type="ECO:0000256" key="2">
    <source>
        <dbReference type="ARBA" id="ARBA00023043"/>
    </source>
</evidence>
<dbReference type="InterPro" id="IPR002110">
    <property type="entry name" value="Ankyrin_rpt"/>
</dbReference>
<dbReference type="Gene3D" id="1.25.40.20">
    <property type="entry name" value="Ankyrin repeat-containing domain"/>
    <property type="match status" value="5"/>
</dbReference>
<accession>A0ABQ0G929</accession>
<dbReference type="Proteomes" id="UP001628179">
    <property type="component" value="Unassembled WGS sequence"/>
</dbReference>
<feature type="repeat" description="ANK" evidence="3">
    <location>
        <begin position="824"/>
        <end position="856"/>
    </location>
</feature>
<gene>
    <name evidence="5" type="ORF">MFIFM68171_04483</name>
</gene>
<dbReference type="GeneID" id="98175226"/>
<feature type="repeat" description="ANK" evidence="3">
    <location>
        <begin position="1021"/>
        <end position="1053"/>
    </location>
</feature>
<dbReference type="PROSITE" id="PS50297">
    <property type="entry name" value="ANK_REP_REGION"/>
    <property type="match status" value="11"/>
</dbReference>
<sequence>MAEVAGTAVGVISLGIQVVQGLVDYYTAYNAQEARSAQTLGRLGHLLNVLKTLRKQTANRKFRPDEQSLLGIIEDSVCECEDLIDELQQETEKFTKTPSTGIRAAARTAGRRLAYPFRQSTLQKLDEDVDEMCANLNLALQVLQQKDLINVHDDIENTKALLELIRANQVSSDIRAWLRAPDPSTNYNEACKKKHPGTGLWFVKAAIFRTWLGAPNSFLWLHGFAGCGKSVLSSTIIQHVFRHRRLSPIIGIAFFYFSFNDESKQDTSSMLRALIQQLVGQLKDQESPLSHLYQSYRSATPPDHALLDCFYQLIGIFSHVYVVLDALDESPRHRYRGDVLQALEDMRGWSKLGLHLLVTSRDEQDIREQLNPRLDQAVSMKNDSIDQDIASFISDNLKGNRRLRKWVKYQDQIERALTGGAKGVFCWVECQFTALEACPGSKARLDALLASLPRTLDKTYERMLSSIEAESADDANRMLILLCTAKRPLTIAELIDGIAVDLGDDPKFNEDNRLMGEEDIRHICPGFIELDMQPGKETTARIAHYSVQEYLESDRISRSGVARFNVEPIDSHTQVACVCLVYLMDAWLCSSQHLGEEFDRNYPFAKYAAENWPDHYHEGRSTEAHLHQLAIRFFHSDREALMNWANICRLYGDGPNGVRNNNLSPLYVASALGFNPVVQVLLSESSPTELGGVGGNALLAAATYDHPTTIQLLLDGGADIDYRGYQGVALHYASSKGHTKVVEALLDRGASIDAQNSEGESPLHLAVSSGYGQTIRLLLDKGADIEVQNHLGKSPLHLAALTGDEQAFQLLLDRGADIETHDSQDECPFHHAALDGREQAMRLLLARGADIEIRNSQGERPLHLAALGGDEQAIRFLLARGADIEARNSRAESPLHLAALGGRERAMGLLLARSADIEARNSQGESPLHLAALAGDKQAIRFLLDSGANIEARNFHGKYPLHYAALSGHEQAVQLLLDRGANTNTQNLQGESPLHYAASIGHEQAVRLLPDRGANINPVGANRTPLEWAAISPNPELMMLLLNRGADVERVGGYARLLELAAPGGHEEVVQFLLDNGADINGEGKRTPLEATTC</sequence>